<dbReference type="PANTHER" id="PTHR48079">
    <property type="entry name" value="PROTEIN YEEZ"/>
    <property type="match status" value="1"/>
</dbReference>
<protein>
    <submittedName>
        <fullName evidence="3">NAD-dependent epimerase/dehydratase</fullName>
    </submittedName>
</protein>
<evidence type="ECO:0000313" key="3">
    <source>
        <dbReference type="EMBL" id="ACF14677.1"/>
    </source>
</evidence>
<feature type="domain" description="NAD-dependent epimerase/dehydratase" evidence="2">
    <location>
        <begin position="10"/>
        <end position="167"/>
    </location>
</feature>
<dbReference type="AlphaFoldDB" id="B3QW23"/>
<dbReference type="Gene3D" id="3.40.50.720">
    <property type="entry name" value="NAD(P)-binding Rossmann-like Domain"/>
    <property type="match status" value="1"/>
</dbReference>
<gene>
    <name evidence="3" type="ordered locus">Ctha_2226</name>
</gene>
<dbReference type="Pfam" id="PF01370">
    <property type="entry name" value="Epimerase"/>
    <property type="match status" value="1"/>
</dbReference>
<accession>B3QW23</accession>
<dbReference type="EMBL" id="CP001100">
    <property type="protein sequence ID" value="ACF14677.1"/>
    <property type="molecule type" value="Genomic_DNA"/>
</dbReference>
<dbReference type="InterPro" id="IPR001509">
    <property type="entry name" value="Epimerase_deHydtase"/>
</dbReference>
<keyword evidence="4" id="KW-1185">Reference proteome</keyword>
<dbReference type="STRING" id="517418.Ctha_2226"/>
<dbReference type="HOGENOM" id="CLU_007383_11_1_10"/>
<evidence type="ECO:0000259" key="2">
    <source>
        <dbReference type="Pfam" id="PF01370"/>
    </source>
</evidence>
<keyword evidence="1" id="KW-0732">Signal</keyword>
<reference evidence="3 4" key="1">
    <citation type="submission" date="2008-06" db="EMBL/GenBank/DDBJ databases">
        <title>Complete sequence of Chloroherpeton thalassium ATCC 35110.</title>
        <authorList>
            <consortium name="US DOE Joint Genome Institute"/>
            <person name="Lucas S."/>
            <person name="Copeland A."/>
            <person name="Lapidus A."/>
            <person name="Glavina del Rio T."/>
            <person name="Dalin E."/>
            <person name="Tice H."/>
            <person name="Bruce D."/>
            <person name="Goodwin L."/>
            <person name="Pitluck S."/>
            <person name="Schmutz J."/>
            <person name="Larimer F."/>
            <person name="Land M."/>
            <person name="Hauser L."/>
            <person name="Kyrpides N."/>
            <person name="Mikhailova N."/>
            <person name="Liu Z."/>
            <person name="Li T."/>
            <person name="Zhao F."/>
            <person name="Overmann J."/>
            <person name="Bryant D.A."/>
            <person name="Richardson P."/>
        </authorList>
    </citation>
    <scope>NUCLEOTIDE SEQUENCE [LARGE SCALE GENOMIC DNA]</scope>
    <source>
        <strain evidence="4">ATCC 35110 / GB-78</strain>
    </source>
</reference>
<dbReference type="PANTHER" id="PTHR48079:SF6">
    <property type="entry name" value="NAD(P)-BINDING DOMAIN-CONTAINING PROTEIN-RELATED"/>
    <property type="match status" value="1"/>
</dbReference>
<feature type="signal peptide" evidence="1">
    <location>
        <begin position="1"/>
        <end position="19"/>
    </location>
</feature>
<name>B3QW23_CHLT3</name>
<dbReference type="Proteomes" id="UP000001208">
    <property type="component" value="Chromosome"/>
</dbReference>
<dbReference type="RefSeq" id="WP_012500760.1">
    <property type="nucleotide sequence ID" value="NC_011026.1"/>
</dbReference>
<dbReference type="InterPro" id="IPR051783">
    <property type="entry name" value="NAD(P)-dependent_oxidoreduct"/>
</dbReference>
<dbReference type="KEGG" id="cts:Ctha_2226"/>
<dbReference type="SUPFAM" id="SSF51735">
    <property type="entry name" value="NAD(P)-binding Rossmann-fold domains"/>
    <property type="match status" value="1"/>
</dbReference>
<dbReference type="eggNOG" id="COG0451">
    <property type="taxonomic scope" value="Bacteria"/>
</dbReference>
<dbReference type="InterPro" id="IPR036291">
    <property type="entry name" value="NAD(P)-bd_dom_sf"/>
</dbReference>
<feature type="chain" id="PRO_5002797758" evidence="1">
    <location>
        <begin position="20"/>
        <end position="295"/>
    </location>
</feature>
<dbReference type="OrthoDB" id="751203at2"/>
<dbReference type="GO" id="GO:0005737">
    <property type="term" value="C:cytoplasm"/>
    <property type="evidence" value="ECO:0007669"/>
    <property type="project" value="TreeGrafter"/>
</dbReference>
<dbReference type="GO" id="GO:0004029">
    <property type="term" value="F:aldehyde dehydrogenase (NAD+) activity"/>
    <property type="evidence" value="ECO:0007669"/>
    <property type="project" value="TreeGrafter"/>
</dbReference>
<organism evidence="3 4">
    <name type="scientific">Chloroherpeton thalassium (strain ATCC 35110 / GB-78)</name>
    <dbReference type="NCBI Taxonomy" id="517418"/>
    <lineage>
        <taxon>Bacteria</taxon>
        <taxon>Pseudomonadati</taxon>
        <taxon>Chlorobiota</taxon>
        <taxon>Chlorobiia</taxon>
        <taxon>Chlorobiales</taxon>
        <taxon>Chloroherpetonaceae</taxon>
        <taxon>Chloroherpeton</taxon>
    </lineage>
</organism>
<sequence length="295" mass="32648">MSKRKVSILGCGWLGQALAATLIDAGVQVRGSARTCEQARRLTALGIQGFALVLAPDLQGEHIDEFFESDTLIISLSPQRNREDTEAVFLSQISALSEAVRRSAVREAVFISSTSVYPARRQALTEADAANPDSPSGKALLAAENLLLAQTAFQTAVVRFGGLIGYDRHPLRSLRADGFRRDPNLPLNVIHRDDAVRVILEILRQGKWGEALNACCPVHPLRRDYYTKAFRLSGKPEPDFPDFPNERETAVPKIVSSRKLISSLNFKFKYPDPMALLDEPKAWSVDFLSPINHLE</sequence>
<evidence type="ECO:0000256" key="1">
    <source>
        <dbReference type="SAM" id="SignalP"/>
    </source>
</evidence>
<evidence type="ECO:0000313" key="4">
    <source>
        <dbReference type="Proteomes" id="UP000001208"/>
    </source>
</evidence>
<proteinExistence type="predicted"/>